<proteinExistence type="predicted"/>
<name>A0A292PHI2_9PEZI</name>
<dbReference type="PANTHER" id="PTHR15503">
    <property type="entry name" value="LDOC1 RELATED"/>
    <property type="match status" value="1"/>
</dbReference>
<accession>A0A292PHI2</accession>
<dbReference type="Proteomes" id="UP001412239">
    <property type="component" value="Unassembled WGS sequence"/>
</dbReference>
<evidence type="ECO:0000313" key="2">
    <source>
        <dbReference type="Proteomes" id="UP001412239"/>
    </source>
</evidence>
<organism evidence="1 2">
    <name type="scientific">Tuber aestivum</name>
    <name type="common">summer truffle</name>
    <dbReference type="NCBI Taxonomy" id="59557"/>
    <lineage>
        <taxon>Eukaryota</taxon>
        <taxon>Fungi</taxon>
        <taxon>Dikarya</taxon>
        <taxon>Ascomycota</taxon>
        <taxon>Pezizomycotina</taxon>
        <taxon>Pezizomycetes</taxon>
        <taxon>Pezizales</taxon>
        <taxon>Tuberaceae</taxon>
        <taxon>Tuber</taxon>
    </lineage>
</organism>
<evidence type="ECO:0000313" key="1">
    <source>
        <dbReference type="EMBL" id="CUS06629.1"/>
    </source>
</evidence>
<dbReference type="InterPro" id="IPR032567">
    <property type="entry name" value="RTL1-rel"/>
</dbReference>
<keyword evidence="2" id="KW-1185">Reference proteome</keyword>
<dbReference type="Gene3D" id="2.40.70.10">
    <property type="entry name" value="Acid Proteases"/>
    <property type="match status" value="1"/>
</dbReference>
<dbReference type="CDD" id="cd00303">
    <property type="entry name" value="retropepsin_like"/>
    <property type="match status" value="1"/>
</dbReference>
<feature type="non-terminal residue" evidence="1">
    <location>
        <position position="1"/>
    </location>
</feature>
<sequence>LLDSGATGPVLSSKWIKSTQAPCVRRSIQTPIHDASGNRIPGSGLHYTKSLDLKIGDHVNGMRFEVADMADTRVDGYLPMSWLKDHNPDIDWKVGSLTWRSDFCKANCLTKQRRLVYMTDEELLAEDPENVYFLGTVQFSDDKGEDVTVQLLPEYKDFGDIFSQENIDALPEHTKYDHRIDLIPGSTPPFGPIYPL</sequence>
<dbReference type="InterPro" id="IPR021109">
    <property type="entry name" value="Peptidase_aspartic_dom_sf"/>
</dbReference>
<dbReference type="PANTHER" id="PTHR15503:SF22">
    <property type="entry name" value="TRANSPOSON TY3-I GAG POLYPROTEIN"/>
    <property type="match status" value="1"/>
</dbReference>
<reference evidence="1" key="1">
    <citation type="submission" date="2015-10" db="EMBL/GenBank/DDBJ databases">
        <authorList>
            <person name="Regsiter A."/>
            <person name="william w."/>
        </authorList>
    </citation>
    <scope>NUCLEOTIDE SEQUENCE</scope>
    <source>
        <strain evidence="1">Montdore</strain>
    </source>
</reference>
<dbReference type="AlphaFoldDB" id="A0A292PHI2"/>
<protein>
    <submittedName>
        <fullName evidence="1">Uncharacterized protein</fullName>
    </submittedName>
</protein>
<feature type="non-terminal residue" evidence="1">
    <location>
        <position position="196"/>
    </location>
</feature>
<dbReference type="EMBL" id="LN893208">
    <property type="protein sequence ID" value="CUS06629.1"/>
    <property type="molecule type" value="Genomic_DNA"/>
</dbReference>
<gene>
    <name evidence="1" type="ORF">GSTUAT00009319001</name>
</gene>